<protein>
    <submittedName>
        <fullName evidence="1">Uncharacterized protein</fullName>
    </submittedName>
</protein>
<name>A0A4P7KVK5_9GAMM</name>
<gene>
    <name evidence="1" type="ORF">ArsFIN_28510</name>
</gene>
<proteinExistence type="predicted"/>
<reference evidence="1 2" key="1">
    <citation type="submission" date="2019-03" db="EMBL/GenBank/DDBJ databases">
        <title>Long-read sequencing reveals hyperdense prophage content in a complex bacterial symbiont genome.</title>
        <authorList>
            <person name="Frost C.L."/>
            <person name="Siozios S."/>
            <person name="Nadal-Jimenez P."/>
            <person name="Brockhurst M.A."/>
            <person name="King K.C."/>
            <person name="Darby A.C."/>
            <person name="Hurst G.D.D."/>
        </authorList>
    </citation>
    <scope>NUCLEOTIDE SEQUENCE [LARGE SCALE GENOMIC DNA]</scope>
    <source>
        <strain evidence="1 2">FIN</strain>
    </source>
</reference>
<sequence length="213" mass="24171">MKPVIKVNGAELGIFTSVTYVLERLIDCSREGTPDQNVQEFKNLRYSVNQTNILNSYLVFHRNARREGENSTYTEAIKQGNVFAIRAHNTTNVYIYRPQLPNDSNDKGFLKIHNEKKELFYSSSHLPLKIDDIVFGPFPKPGYFGQMTLVYITAVYEPDNQALAFVNGYSVSKDGIIAITEWTGPSFGCKGWGYNNNFGAVMAYAPDAYPRWK</sequence>
<accession>A0A4P7KVK5</accession>
<dbReference type="GeneID" id="96877851"/>
<dbReference type="EMBL" id="CP038613">
    <property type="protein sequence ID" value="QBY44267.1"/>
    <property type="molecule type" value="Genomic_DNA"/>
</dbReference>
<dbReference type="KEGG" id="ans:ArsFIN_28510"/>
<evidence type="ECO:0000313" key="1">
    <source>
        <dbReference type="EMBL" id="QBY44267.1"/>
    </source>
</evidence>
<evidence type="ECO:0000313" key="2">
    <source>
        <dbReference type="Proteomes" id="UP000295134"/>
    </source>
</evidence>
<dbReference type="Proteomes" id="UP000295134">
    <property type="component" value="Chromosome"/>
</dbReference>
<organism evidence="1 2">
    <name type="scientific">Arsenophonus nasoniae</name>
    <name type="common">son-killer infecting Nasonia vitripennis</name>
    <dbReference type="NCBI Taxonomy" id="638"/>
    <lineage>
        <taxon>Bacteria</taxon>
        <taxon>Pseudomonadati</taxon>
        <taxon>Pseudomonadota</taxon>
        <taxon>Gammaproteobacteria</taxon>
        <taxon>Enterobacterales</taxon>
        <taxon>Morganellaceae</taxon>
        <taxon>Arsenophonus</taxon>
    </lineage>
</organism>
<dbReference type="AlphaFoldDB" id="A0A4P7KVK5"/>
<dbReference type="RefSeq" id="WP_135677825.1">
    <property type="nucleotide sequence ID" value="NZ_CP038613.1"/>
</dbReference>